<evidence type="ECO:0000313" key="6">
    <source>
        <dbReference type="EMBL" id="AEA22325.1"/>
    </source>
</evidence>
<dbReference type="EMBL" id="CP002593">
    <property type="protein sequence ID" value="AEA22325.1"/>
    <property type="molecule type" value="Genomic_DNA"/>
</dbReference>
<dbReference type="STRING" id="675635.Psed_0043"/>
<accession>F4CLX7</accession>
<dbReference type="GO" id="GO:0008360">
    <property type="term" value="P:regulation of cell shape"/>
    <property type="evidence" value="ECO:0007669"/>
    <property type="project" value="UniProtKB-KW"/>
</dbReference>
<name>F4CLX7_PSEUX</name>
<dbReference type="InterPro" id="IPR036565">
    <property type="entry name" value="Mur-like_cat_sf"/>
</dbReference>
<dbReference type="GO" id="GO:0008270">
    <property type="term" value="F:zinc ion binding"/>
    <property type="evidence" value="ECO:0007669"/>
    <property type="project" value="UniProtKB-UniRule"/>
</dbReference>
<keyword evidence="4" id="KW-0479">Metal-binding</keyword>
<dbReference type="Pfam" id="PF08353">
    <property type="entry name" value="MurT_C"/>
    <property type="match status" value="1"/>
</dbReference>
<organism evidence="6 7">
    <name type="scientific">Pseudonocardia dioxanivorans (strain ATCC 55486 / DSM 44775 / JCM 13855 / CB1190)</name>
    <dbReference type="NCBI Taxonomy" id="675635"/>
    <lineage>
        <taxon>Bacteria</taxon>
        <taxon>Bacillati</taxon>
        <taxon>Actinomycetota</taxon>
        <taxon>Actinomycetes</taxon>
        <taxon>Pseudonocardiales</taxon>
        <taxon>Pseudonocardiaceae</taxon>
        <taxon>Pseudonocardia</taxon>
    </lineage>
</organism>
<comment type="pathway">
    <text evidence="4">Cell wall biogenesis; peptidoglycan biosynthesis.</text>
</comment>
<dbReference type="Gene3D" id="3.40.1190.10">
    <property type="entry name" value="Mur-like, catalytic domain"/>
    <property type="match status" value="1"/>
</dbReference>
<feature type="binding site" evidence="4">
    <location>
        <position position="213"/>
    </location>
    <ligand>
        <name>Zn(2+)</name>
        <dbReference type="ChEBI" id="CHEBI:29105"/>
    </ligand>
</feature>
<dbReference type="RefSeq" id="WP_013672267.1">
    <property type="nucleotide sequence ID" value="NC_015312.1"/>
</dbReference>
<comment type="catalytic activity">
    <reaction evidence="4">
        <text>beta-D-GlcNAc-(1-&gt;4)-Mur2Ac(oyl-L-Ala-gamma-D-Glu-L-Lys-D-Ala-D-Ala)-di-trans,octa-cis-undecaprenyl diphosphate + ATP = beta-D-GlcNAc-(1-&gt;4)-Mur2Ac(oyl-L-Ala-gamma-D-O-P-Glu-L-Lys-D-Ala-D-Ala)-di-trans,octa-cis-undecaprenyl diphosphate + ADP</text>
        <dbReference type="Rhea" id="RHEA:59488"/>
        <dbReference type="ChEBI" id="CHEBI:30616"/>
        <dbReference type="ChEBI" id="CHEBI:60033"/>
        <dbReference type="ChEBI" id="CHEBI:143132"/>
        <dbReference type="ChEBI" id="CHEBI:456216"/>
    </reaction>
</comment>
<keyword evidence="3 4" id="KW-0067">ATP-binding</keyword>
<dbReference type="SUPFAM" id="SSF53623">
    <property type="entry name" value="MurD-like peptide ligases, catalytic domain"/>
    <property type="match status" value="1"/>
</dbReference>
<dbReference type="HOGENOM" id="CLU_041534_1_0_11"/>
<evidence type="ECO:0000256" key="1">
    <source>
        <dbReference type="ARBA" id="ARBA00022598"/>
    </source>
</evidence>
<dbReference type="InterPro" id="IPR018109">
    <property type="entry name" value="Folylpolyglutamate_synth_CS"/>
</dbReference>
<dbReference type="InterPro" id="IPR007110">
    <property type="entry name" value="Ig-like_dom"/>
</dbReference>
<keyword evidence="2 4" id="KW-0547">Nucleotide-binding</keyword>
<keyword evidence="4" id="KW-0573">Peptidoglycan synthesis</keyword>
<reference evidence="6 7" key="1">
    <citation type="journal article" date="2011" name="J. Bacteriol.">
        <title>Genome sequence of the 1,4-dioxane-degrading Pseudonocardia dioxanivorans strain CB1190.</title>
        <authorList>
            <person name="Sales C.M."/>
            <person name="Mahendra S."/>
            <person name="Grostern A."/>
            <person name="Parales R.E."/>
            <person name="Goodwin L.A."/>
            <person name="Woyke T."/>
            <person name="Nolan M."/>
            <person name="Lapidus A."/>
            <person name="Chertkov O."/>
            <person name="Ovchinnikova G."/>
            <person name="Sczyrba A."/>
            <person name="Alvarez-Cohen L."/>
        </authorList>
    </citation>
    <scope>NUCLEOTIDE SEQUENCE [LARGE SCALE GENOMIC DNA]</scope>
    <source>
        <strain evidence="7">ATCC 55486 / DSM 44775 / JCM 13855 / CB1190</strain>
    </source>
</reference>
<evidence type="ECO:0000256" key="2">
    <source>
        <dbReference type="ARBA" id="ARBA00022741"/>
    </source>
</evidence>
<comment type="subunit">
    <text evidence="4">Forms a heterodimer with GatD.</text>
</comment>
<dbReference type="OrthoDB" id="9803907at2"/>
<dbReference type="InterPro" id="IPR043703">
    <property type="entry name" value="Lipid_II_synth_MurT"/>
</dbReference>
<sequence>MDTTTSRMALRAGRWTAGLSRRLGRGEGAIIGGRVTLALDPSALRRLAHRRRVVLVSGTNGKTTTSHLLATLLRTSGSVAHNATGANMSDGAVAALTAAPDAELAVLEVDELHVAAVAEAVDPAVVVLLNLSRDQLDRGNEVRMVAAAISQALRRHPDTCVVANADDPMVVWATGAAARVVWVAAGANWTGDTAGCPACGEALQVADSGSWSCTCGLARPATRWRLHPADDTVLRETAHLDGRTESIRVSLRLPGAFNLGNAALALAAAAELGIDVVAAAGALSSIRHVGGRYRTAVHGPHRLRLLLAKNPAGWAETLPLLEPDAARLLVVNARAADGRDTSWLWDVPFEQLAQHDNIDRGPGLVAVAGEKAHDLGLRLSYANIAHITLADPLIALTALPPGKVDVIANYTAFRSLASRLATTDHDPGGALDLERELQVITGPGLM</sequence>
<dbReference type="AlphaFoldDB" id="F4CLX7"/>
<gene>
    <name evidence="4" type="primary">murT</name>
    <name evidence="6" type="ordered locus">Psed_0043</name>
</gene>
<keyword evidence="4" id="KW-0133">Cell shape</keyword>
<dbReference type="GO" id="GO:0009252">
    <property type="term" value="P:peptidoglycan biosynthetic process"/>
    <property type="evidence" value="ECO:0007669"/>
    <property type="project" value="UniProtKB-UniRule"/>
</dbReference>
<proteinExistence type="inferred from homology"/>
<evidence type="ECO:0000259" key="5">
    <source>
        <dbReference type="PROSITE" id="PS50835"/>
    </source>
</evidence>
<dbReference type="InterPro" id="IPR013564">
    <property type="entry name" value="MurT_C"/>
</dbReference>
<dbReference type="EC" id="6.3.5.13" evidence="4"/>
<dbReference type="Proteomes" id="UP000007809">
    <property type="component" value="Chromosome"/>
</dbReference>
<dbReference type="PROSITE" id="PS50835">
    <property type="entry name" value="IG_LIKE"/>
    <property type="match status" value="1"/>
</dbReference>
<dbReference type="PANTHER" id="PTHR23135:SF7">
    <property type="entry name" value="LIPID II ISOGLUTAMINYL SYNTHASE (GLUTAMINE-HYDROLYZING) SUBUNIT MURT"/>
    <property type="match status" value="1"/>
</dbReference>
<dbReference type="UniPathway" id="UPA00219"/>
<keyword evidence="7" id="KW-1185">Reference proteome</keyword>
<dbReference type="PANTHER" id="PTHR23135">
    <property type="entry name" value="MUR LIGASE FAMILY MEMBER"/>
    <property type="match status" value="1"/>
</dbReference>
<dbReference type="InterPro" id="IPR013221">
    <property type="entry name" value="Mur_ligase_cen"/>
</dbReference>
<dbReference type="GO" id="GO:0140282">
    <property type="term" value="F:carbon-nitrogen ligase activity on lipid II"/>
    <property type="evidence" value="ECO:0007669"/>
    <property type="project" value="UniProtKB-UniRule"/>
</dbReference>
<dbReference type="Pfam" id="PF08245">
    <property type="entry name" value="Mur_ligase_M"/>
    <property type="match status" value="1"/>
</dbReference>
<dbReference type="KEGG" id="pdx:Psed_0043"/>
<dbReference type="GO" id="GO:0004326">
    <property type="term" value="F:tetrahydrofolylpolyglutamate synthase activity"/>
    <property type="evidence" value="ECO:0007669"/>
    <property type="project" value="InterPro"/>
</dbReference>
<comment type="catalytic activity">
    <reaction evidence="4">
        <text>beta-D-GlcNAc-(1-&gt;4)-Mur2Ac(oyl-L-Ala-gamma-D-Glu-L-Lys-D-Ala-D-Ala)-di-trans,octa-cis-undecaprenyl diphosphate + L-glutamine + ATP + H2O = beta-D-GlcNAc-(1-&gt;4)-Mur2Ac(oyl-L-Ala-D-isoglutaminyl-L-Lys-D-Ala-D-Ala)-di-trans,octa-cis-undecaprenyl diphosphate + L-glutamate + ADP + phosphate + H(+)</text>
        <dbReference type="Rhea" id="RHEA:57928"/>
        <dbReference type="ChEBI" id="CHEBI:15377"/>
        <dbReference type="ChEBI" id="CHEBI:15378"/>
        <dbReference type="ChEBI" id="CHEBI:29985"/>
        <dbReference type="ChEBI" id="CHEBI:30616"/>
        <dbReference type="ChEBI" id="CHEBI:43474"/>
        <dbReference type="ChEBI" id="CHEBI:58359"/>
        <dbReference type="ChEBI" id="CHEBI:60033"/>
        <dbReference type="ChEBI" id="CHEBI:62233"/>
        <dbReference type="ChEBI" id="CHEBI:456216"/>
        <dbReference type="EC" id="6.3.5.13"/>
    </reaction>
</comment>
<feature type="binding site" evidence="4">
    <location>
        <position position="196"/>
    </location>
    <ligand>
        <name>Zn(2+)</name>
        <dbReference type="ChEBI" id="CHEBI:29105"/>
    </ligand>
</feature>
<dbReference type="eggNOG" id="COG0769">
    <property type="taxonomic scope" value="Bacteria"/>
</dbReference>
<feature type="domain" description="Ig-like" evidence="5">
    <location>
        <begin position="123"/>
        <end position="214"/>
    </location>
</feature>
<keyword evidence="4" id="KW-0961">Cell wall biogenesis/degradation</keyword>
<dbReference type="PROSITE" id="PS01011">
    <property type="entry name" value="FOLYLPOLYGLU_SYNT_1"/>
    <property type="match status" value="1"/>
</dbReference>
<keyword evidence="1 4" id="KW-0436">Ligase</keyword>
<dbReference type="HAMAP" id="MF_02214">
    <property type="entry name" value="Lipid_II_synth_MurT"/>
    <property type="match status" value="1"/>
</dbReference>
<evidence type="ECO:0000256" key="3">
    <source>
        <dbReference type="ARBA" id="ARBA00022840"/>
    </source>
</evidence>
<feature type="binding site" evidence="4">
    <location>
        <position position="199"/>
    </location>
    <ligand>
        <name>Zn(2+)</name>
        <dbReference type="ChEBI" id="CHEBI:29105"/>
    </ligand>
</feature>
<protein>
    <recommendedName>
        <fullName evidence="4">Lipid II isoglutaminyl synthase (glutamine-hydrolyzing) subunit MurT</fullName>
        <ecNumber evidence="4">6.3.5.13</ecNumber>
    </recommendedName>
</protein>
<comment type="catalytic activity">
    <reaction evidence="4">
        <text>beta-D-GlcNAc-(1-&gt;4)-Mur2Ac(oyl-L-Ala-gamma-D-O-P-Glu-L-Lys-D-Ala-D-Ala)-di-trans,octa-cis-undecaprenyl diphosphate + NH4(+) = beta-D-GlcNAc-(1-&gt;4)-Mur2Ac(oyl-L-Ala-D-isoglutaminyl-L-Lys-D-Ala-D-Ala)-di-trans,octa-cis-undecaprenyl diphosphate + phosphate + H(+)</text>
        <dbReference type="Rhea" id="RHEA:57932"/>
        <dbReference type="ChEBI" id="CHEBI:15378"/>
        <dbReference type="ChEBI" id="CHEBI:28938"/>
        <dbReference type="ChEBI" id="CHEBI:43474"/>
        <dbReference type="ChEBI" id="CHEBI:62233"/>
        <dbReference type="ChEBI" id="CHEBI:143132"/>
    </reaction>
</comment>
<feature type="binding site" evidence="4">
    <location>
        <position position="215"/>
    </location>
    <ligand>
        <name>Zn(2+)</name>
        <dbReference type="ChEBI" id="CHEBI:29105"/>
    </ligand>
</feature>
<comment type="similarity">
    <text evidence="4">Belongs to the MurCDEF family. MurT subfamily.</text>
</comment>
<dbReference type="GO" id="GO:0005524">
    <property type="term" value="F:ATP binding"/>
    <property type="evidence" value="ECO:0007669"/>
    <property type="project" value="UniProtKB-UniRule"/>
</dbReference>
<keyword evidence="4" id="KW-0862">Zinc</keyword>
<feature type="active site" evidence="4">
    <location>
        <position position="340"/>
    </location>
</feature>
<dbReference type="GO" id="GO:0071555">
    <property type="term" value="P:cell wall organization"/>
    <property type="evidence" value="ECO:0007669"/>
    <property type="project" value="UniProtKB-KW"/>
</dbReference>
<evidence type="ECO:0000313" key="7">
    <source>
        <dbReference type="Proteomes" id="UP000007809"/>
    </source>
</evidence>
<evidence type="ECO:0000256" key="4">
    <source>
        <dbReference type="HAMAP-Rule" id="MF_02214"/>
    </source>
</evidence>
<comment type="function">
    <text evidence="4">The lipid II isoglutaminyl synthase complex catalyzes the formation of alpha-D-isoglutamine in the cell wall lipid II stem peptide. The MurT subunit catalyzes the ATP-dependent amidation of D-glutamate residue of lipid II, converting it to an isoglutamine residue.</text>
</comment>